<dbReference type="VEuPathDB" id="MicrosporidiaDB:M153_10002735"/>
<evidence type="ECO:0000313" key="1">
    <source>
        <dbReference type="EMBL" id="KRH95278.1"/>
    </source>
</evidence>
<sequence length="64" mass="7332">MTADQNEKHVTPLTENDIQALIKSKQYHELLNIDDEKYTRVKLISFIKLEKFGDCCATMTASSI</sequence>
<name>A0A0R0M6V7_9MICR</name>
<reference evidence="1 2" key="1">
    <citation type="submission" date="2015-07" db="EMBL/GenBank/DDBJ databases">
        <title>The genome of Pseudoloma neurophilia, a relevant intracellular parasite of the zebrafish.</title>
        <authorList>
            <person name="Ndikumana S."/>
            <person name="Pelin A."/>
            <person name="Sanders J."/>
            <person name="Corradi N."/>
        </authorList>
    </citation>
    <scope>NUCLEOTIDE SEQUENCE [LARGE SCALE GENOMIC DNA]</scope>
    <source>
        <strain evidence="1 2">MK1</strain>
    </source>
</reference>
<comment type="caution">
    <text evidence="1">The sequence shown here is derived from an EMBL/GenBank/DDBJ whole genome shotgun (WGS) entry which is preliminary data.</text>
</comment>
<proteinExistence type="predicted"/>
<dbReference type="AlphaFoldDB" id="A0A0R0M6V7"/>
<dbReference type="EMBL" id="LGUB01000001">
    <property type="protein sequence ID" value="KRH95278.1"/>
    <property type="molecule type" value="Genomic_DNA"/>
</dbReference>
<evidence type="ECO:0000313" key="2">
    <source>
        <dbReference type="Proteomes" id="UP000051530"/>
    </source>
</evidence>
<keyword evidence="2" id="KW-1185">Reference proteome</keyword>
<organism evidence="1 2">
    <name type="scientific">Pseudoloma neurophilia</name>
    <dbReference type="NCBI Taxonomy" id="146866"/>
    <lineage>
        <taxon>Eukaryota</taxon>
        <taxon>Fungi</taxon>
        <taxon>Fungi incertae sedis</taxon>
        <taxon>Microsporidia</taxon>
        <taxon>Pseudoloma</taxon>
    </lineage>
</organism>
<dbReference type="Proteomes" id="UP000051530">
    <property type="component" value="Unassembled WGS sequence"/>
</dbReference>
<protein>
    <submittedName>
        <fullName evidence="1">Uncharacterized protein</fullName>
    </submittedName>
</protein>
<gene>
    <name evidence="1" type="ORF">M153_10002735</name>
</gene>
<accession>A0A0R0M6V7</accession>